<name>A0A0A6USK2_ACTUT</name>
<evidence type="ECO:0000256" key="1">
    <source>
        <dbReference type="ARBA" id="ARBA00022679"/>
    </source>
</evidence>
<dbReference type="Gene3D" id="3.40.50.2000">
    <property type="entry name" value="Glycogen Phosphorylase B"/>
    <property type="match status" value="2"/>
</dbReference>
<dbReference type="SUPFAM" id="SSF53756">
    <property type="entry name" value="UDP-Glycosyltransferase/glycogen phosphorylase"/>
    <property type="match status" value="1"/>
</dbReference>
<sequence length="80" mass="8184">MIASASGGLLDVVGEDGVDGLLVPPGDAGALHAAMLRVLTDRDLAAGLRANGQQRGLDFTAARVVPQIEEVYRACIAAAR</sequence>
<gene>
    <name evidence="3" type="ORF">MB27_06120</name>
</gene>
<evidence type="ECO:0000259" key="2">
    <source>
        <dbReference type="Pfam" id="PF00534"/>
    </source>
</evidence>
<dbReference type="STRING" id="1869.MB27_06120"/>
<evidence type="ECO:0000313" key="4">
    <source>
        <dbReference type="Proteomes" id="UP000054537"/>
    </source>
</evidence>
<accession>A0A0A6USK2</accession>
<dbReference type="InterPro" id="IPR001296">
    <property type="entry name" value="Glyco_trans_1"/>
</dbReference>
<organism evidence="3 4">
    <name type="scientific">Actinoplanes utahensis</name>
    <dbReference type="NCBI Taxonomy" id="1869"/>
    <lineage>
        <taxon>Bacteria</taxon>
        <taxon>Bacillati</taxon>
        <taxon>Actinomycetota</taxon>
        <taxon>Actinomycetes</taxon>
        <taxon>Micromonosporales</taxon>
        <taxon>Micromonosporaceae</taxon>
        <taxon>Actinoplanes</taxon>
    </lineage>
</organism>
<dbReference type="Pfam" id="PF00534">
    <property type="entry name" value="Glycos_transf_1"/>
    <property type="match status" value="1"/>
</dbReference>
<dbReference type="AlphaFoldDB" id="A0A0A6USK2"/>
<dbReference type="Proteomes" id="UP000054537">
    <property type="component" value="Unassembled WGS sequence"/>
</dbReference>
<protein>
    <recommendedName>
        <fullName evidence="2">Glycosyl transferase family 1 domain-containing protein</fullName>
    </recommendedName>
</protein>
<feature type="domain" description="Glycosyl transferase family 1" evidence="2">
    <location>
        <begin position="2"/>
        <end position="55"/>
    </location>
</feature>
<dbReference type="EMBL" id="JRTT01000005">
    <property type="protein sequence ID" value="KHD78396.1"/>
    <property type="molecule type" value="Genomic_DNA"/>
</dbReference>
<proteinExistence type="predicted"/>
<dbReference type="GO" id="GO:0016757">
    <property type="term" value="F:glycosyltransferase activity"/>
    <property type="evidence" value="ECO:0007669"/>
    <property type="project" value="InterPro"/>
</dbReference>
<keyword evidence="1" id="KW-0808">Transferase</keyword>
<reference evidence="3 4" key="1">
    <citation type="submission" date="2014-10" db="EMBL/GenBank/DDBJ databases">
        <title>Draft genome sequence of Actinoplanes utahensis NRRL 12052.</title>
        <authorList>
            <person name="Velasco-Bucheli B."/>
            <person name="del Cerro C."/>
            <person name="Hormigo D."/>
            <person name="Garcia J.L."/>
            <person name="Acebal C."/>
            <person name="Arroyo M."/>
            <person name="de la Mata I."/>
        </authorList>
    </citation>
    <scope>NUCLEOTIDE SEQUENCE [LARGE SCALE GENOMIC DNA]</scope>
    <source>
        <strain evidence="3 4">NRRL 12052</strain>
    </source>
</reference>
<keyword evidence="4" id="KW-1185">Reference proteome</keyword>
<comment type="caution">
    <text evidence="3">The sequence shown here is derived from an EMBL/GenBank/DDBJ whole genome shotgun (WGS) entry which is preliminary data.</text>
</comment>
<evidence type="ECO:0000313" key="3">
    <source>
        <dbReference type="EMBL" id="KHD78396.1"/>
    </source>
</evidence>